<dbReference type="Pfam" id="PF10049">
    <property type="entry name" value="DUF2283"/>
    <property type="match status" value="1"/>
</dbReference>
<gene>
    <name evidence="1" type="ORF">C7B82_23960</name>
</gene>
<name>A0A2T1DXM3_9CYAN</name>
<reference evidence="1 2" key="2">
    <citation type="submission" date="2018-03" db="EMBL/GenBank/DDBJ databases">
        <title>The ancient ancestry and fast evolution of plastids.</title>
        <authorList>
            <person name="Moore K.R."/>
            <person name="Magnabosco C."/>
            <person name="Momper L."/>
            <person name="Gold D.A."/>
            <person name="Bosak T."/>
            <person name="Fournier G.P."/>
        </authorList>
    </citation>
    <scope>NUCLEOTIDE SEQUENCE [LARGE SCALE GENOMIC DNA]</scope>
    <source>
        <strain evidence="1 2">ULC18</strain>
    </source>
</reference>
<reference evidence="2" key="1">
    <citation type="submission" date="2018-02" db="EMBL/GenBank/DDBJ databases">
        <authorList>
            <person name="Moore K."/>
            <person name="Momper L."/>
        </authorList>
    </citation>
    <scope>NUCLEOTIDE SEQUENCE [LARGE SCALE GENOMIC DNA]</scope>
    <source>
        <strain evidence="2">ULC18</strain>
    </source>
</reference>
<dbReference type="PANTHER" id="PTHR37029">
    <property type="entry name" value="SSR1768 PROTEIN"/>
    <property type="match status" value="1"/>
</dbReference>
<sequence>MKIRYFPDTDTLSIRLNDQPSTESEEVAPDVVIDFDADGGVVGLEIDLASSKVDLKALELSGFLTPAAISH</sequence>
<dbReference type="AlphaFoldDB" id="A0A2T1DXM3"/>
<proteinExistence type="predicted"/>
<evidence type="ECO:0000313" key="2">
    <source>
        <dbReference type="Proteomes" id="UP000239576"/>
    </source>
</evidence>
<comment type="caution">
    <text evidence="1">The sequence shown here is derived from an EMBL/GenBank/DDBJ whole genome shotgun (WGS) entry which is preliminary data.</text>
</comment>
<keyword evidence="2" id="KW-1185">Reference proteome</keyword>
<evidence type="ECO:0008006" key="3">
    <source>
        <dbReference type="Google" id="ProtNLM"/>
    </source>
</evidence>
<dbReference type="EMBL" id="PVWK01000127">
    <property type="protein sequence ID" value="PSB25232.1"/>
    <property type="molecule type" value="Genomic_DNA"/>
</dbReference>
<dbReference type="PANTHER" id="PTHR37029:SF1">
    <property type="entry name" value="SSR1768 PROTEIN"/>
    <property type="match status" value="1"/>
</dbReference>
<evidence type="ECO:0000313" key="1">
    <source>
        <dbReference type="EMBL" id="PSB25232.1"/>
    </source>
</evidence>
<dbReference type="Proteomes" id="UP000239576">
    <property type="component" value="Unassembled WGS sequence"/>
</dbReference>
<accession>A0A2T1DXM3</accession>
<dbReference type="InterPro" id="IPR019270">
    <property type="entry name" value="DUF2283"/>
</dbReference>
<protein>
    <recommendedName>
        <fullName evidence="3">DUF2283 domain-containing protein</fullName>
    </recommendedName>
</protein>
<organism evidence="1 2">
    <name type="scientific">Stenomitos frigidus ULC18</name>
    <dbReference type="NCBI Taxonomy" id="2107698"/>
    <lineage>
        <taxon>Bacteria</taxon>
        <taxon>Bacillati</taxon>
        <taxon>Cyanobacteriota</taxon>
        <taxon>Cyanophyceae</taxon>
        <taxon>Leptolyngbyales</taxon>
        <taxon>Leptolyngbyaceae</taxon>
        <taxon>Stenomitos</taxon>
    </lineage>
</organism>
<dbReference type="OrthoDB" id="9799670at2"/>
<dbReference type="RefSeq" id="WP_106259227.1">
    <property type="nucleotide sequence ID" value="NZ_CAWNSW010000035.1"/>
</dbReference>